<evidence type="ECO:0000313" key="2">
    <source>
        <dbReference type="EMBL" id="SDO51627.1"/>
    </source>
</evidence>
<dbReference type="GO" id="GO:0016853">
    <property type="term" value="F:isomerase activity"/>
    <property type="evidence" value="ECO:0007669"/>
    <property type="project" value="TreeGrafter"/>
</dbReference>
<protein>
    <submittedName>
        <fullName evidence="2">Phenazine biosynthesis protein PhzF family</fullName>
    </submittedName>
</protein>
<dbReference type="PIRSF" id="PIRSF016184">
    <property type="entry name" value="PhzC_PhzF"/>
    <property type="match status" value="1"/>
</dbReference>
<dbReference type="AlphaFoldDB" id="A0A5E9G462"/>
<dbReference type="STRING" id="1424659.SAMN05216368_1218"/>
<sequence length="287" mass="31043">MAGTCYSFAMKLRRYSEVDVFSTEAYRGNALAVVHDADDLSTEDMQRFANWTNLSETTFLLAPNYPRADYRVRIFSAKEELPFAGHPTLGSAKAWLDAGGSTGPDGMVIQECAAGLIPVRVADGHMAFEAPPLTRYGPVEESLVHRIALILGISRDQIIDASWLVNGPKWIGIRLSSAREVLGLQPDPGKLGDLEIGVVGPFELEGESQFEVRAFIGGDPVWEDAVTGSLNAGLARWMIDTGFADPQYTASQGTVLGRQGRVHISLHNGAIWVGGHVTSCIEGSVRL</sequence>
<dbReference type="SUPFAM" id="SSF54506">
    <property type="entry name" value="Diaminopimelate epimerase-like"/>
    <property type="match status" value="1"/>
</dbReference>
<name>A0A5E9G462_9MICO</name>
<dbReference type="PANTHER" id="PTHR13774:SF32">
    <property type="entry name" value="ANTISENSE-ENHANCING SEQUENCE 1"/>
    <property type="match status" value="1"/>
</dbReference>
<gene>
    <name evidence="2" type="ORF">SAMN05216368_1218</name>
</gene>
<reference evidence="2 3" key="1">
    <citation type="submission" date="2016-10" db="EMBL/GenBank/DDBJ databases">
        <authorList>
            <person name="Varghese N."/>
            <person name="Submissions S."/>
        </authorList>
    </citation>
    <scope>NUCLEOTIDE SEQUENCE [LARGE SCALE GENOMIC DNA]</scope>
    <source>
        <strain evidence="2 3">CGMCC 1.11215</strain>
    </source>
</reference>
<accession>A0A5E9G462</accession>
<feature type="active site" evidence="1">
    <location>
        <position position="56"/>
    </location>
</feature>
<dbReference type="EMBL" id="FNIB01000021">
    <property type="protein sequence ID" value="SDO51627.1"/>
    <property type="molecule type" value="Genomic_DNA"/>
</dbReference>
<dbReference type="Pfam" id="PF02567">
    <property type="entry name" value="PhzC-PhzF"/>
    <property type="match status" value="1"/>
</dbReference>
<dbReference type="Proteomes" id="UP000199639">
    <property type="component" value="Unassembled WGS sequence"/>
</dbReference>
<proteinExistence type="predicted"/>
<dbReference type="NCBIfam" id="TIGR00654">
    <property type="entry name" value="PhzF_family"/>
    <property type="match status" value="1"/>
</dbReference>
<dbReference type="InterPro" id="IPR003719">
    <property type="entry name" value="Phenazine_PhzF-like"/>
</dbReference>
<evidence type="ECO:0000313" key="3">
    <source>
        <dbReference type="Proteomes" id="UP000199639"/>
    </source>
</evidence>
<dbReference type="PANTHER" id="PTHR13774">
    <property type="entry name" value="PHENAZINE BIOSYNTHESIS PROTEIN"/>
    <property type="match status" value="1"/>
</dbReference>
<organism evidence="2 3">
    <name type="scientific">Cryobacterium flavum</name>
    <dbReference type="NCBI Taxonomy" id="1424659"/>
    <lineage>
        <taxon>Bacteria</taxon>
        <taxon>Bacillati</taxon>
        <taxon>Actinomycetota</taxon>
        <taxon>Actinomycetes</taxon>
        <taxon>Micrococcales</taxon>
        <taxon>Microbacteriaceae</taxon>
        <taxon>Cryobacterium</taxon>
    </lineage>
</organism>
<dbReference type="Gene3D" id="3.10.310.10">
    <property type="entry name" value="Diaminopimelate Epimerase, Chain A, domain 1"/>
    <property type="match status" value="2"/>
</dbReference>
<evidence type="ECO:0000256" key="1">
    <source>
        <dbReference type="PIRSR" id="PIRSR016184-1"/>
    </source>
</evidence>
<dbReference type="GO" id="GO:0005737">
    <property type="term" value="C:cytoplasm"/>
    <property type="evidence" value="ECO:0007669"/>
    <property type="project" value="TreeGrafter"/>
</dbReference>